<evidence type="ECO:0000256" key="1">
    <source>
        <dbReference type="SAM" id="MobiDB-lite"/>
    </source>
</evidence>
<accession>A0A420JC96</accession>
<gene>
    <name evidence="2" type="ORF">GcM1_072001</name>
</gene>
<dbReference type="Proteomes" id="UP000285326">
    <property type="component" value="Unassembled WGS sequence"/>
</dbReference>
<feature type="non-terminal residue" evidence="2">
    <location>
        <position position="261"/>
    </location>
</feature>
<reference evidence="2 3" key="1">
    <citation type="journal article" date="2018" name="BMC Genomics">
        <title>Comparative genome analyses reveal sequence features reflecting distinct modes of host-adaptation between dicot and monocot powdery mildew.</title>
        <authorList>
            <person name="Wu Y."/>
            <person name="Ma X."/>
            <person name="Pan Z."/>
            <person name="Kale S.D."/>
            <person name="Song Y."/>
            <person name="King H."/>
            <person name="Zhang Q."/>
            <person name="Presley C."/>
            <person name="Deng X."/>
            <person name="Wei C.I."/>
            <person name="Xiao S."/>
        </authorList>
    </citation>
    <scope>NUCLEOTIDE SEQUENCE [LARGE SCALE GENOMIC DNA]</scope>
    <source>
        <strain evidence="2">UMSG1</strain>
    </source>
</reference>
<feature type="region of interest" description="Disordered" evidence="1">
    <location>
        <begin position="94"/>
        <end position="120"/>
    </location>
</feature>
<dbReference type="AlphaFoldDB" id="A0A420JC96"/>
<comment type="caution">
    <text evidence="2">The sequence shown here is derived from an EMBL/GenBank/DDBJ whole genome shotgun (WGS) entry which is preliminary data.</text>
</comment>
<protein>
    <recommendedName>
        <fullName evidence="4">Integrase and RNaseH domain-containing protein</fullName>
    </recommendedName>
</protein>
<sequence>FRDFFHVNGIYTGKKSVAIGPALIALLQEEEFSCWPLDTKSSINSQQQQTAVCESIEDPEIKVITATPRLTPIPPQPHLQPQNLTPNLQTQYRSQLPNQQQQMPSPIQFPHQRQQSFPPSYQTQIRPFRQYSPYPWENDQPLQASNPPYPEQSMVNTAEGLGKIFDDYEDLPPREVPCEKVDFNIQTSFIKMWEHSPKYTGQAYDIFDDKVRSFLRICYNLNIQPQHFHSLFPRVLAGEAQAFYMDYIPKSATFYTQYTKL</sequence>
<organism evidence="2 3">
    <name type="scientific">Golovinomyces cichoracearum</name>
    <dbReference type="NCBI Taxonomy" id="62708"/>
    <lineage>
        <taxon>Eukaryota</taxon>
        <taxon>Fungi</taxon>
        <taxon>Dikarya</taxon>
        <taxon>Ascomycota</taxon>
        <taxon>Pezizomycotina</taxon>
        <taxon>Leotiomycetes</taxon>
        <taxon>Erysiphales</taxon>
        <taxon>Erysiphaceae</taxon>
        <taxon>Golovinomyces</taxon>
    </lineage>
</organism>
<proteinExistence type="predicted"/>
<evidence type="ECO:0000313" key="2">
    <source>
        <dbReference type="EMBL" id="RKF95959.1"/>
    </source>
</evidence>
<evidence type="ECO:0008006" key="4">
    <source>
        <dbReference type="Google" id="ProtNLM"/>
    </source>
</evidence>
<evidence type="ECO:0000313" key="3">
    <source>
        <dbReference type="Proteomes" id="UP000285326"/>
    </source>
</evidence>
<dbReference type="EMBL" id="MCBS01007297">
    <property type="protein sequence ID" value="RKF95959.1"/>
    <property type="molecule type" value="Genomic_DNA"/>
</dbReference>
<name>A0A420JC96_9PEZI</name>
<feature type="non-terminal residue" evidence="2">
    <location>
        <position position="1"/>
    </location>
</feature>